<dbReference type="GeneID" id="300575423"/>
<evidence type="ECO:0000313" key="3">
    <source>
        <dbReference type="Proteomes" id="UP001642720"/>
    </source>
</evidence>
<evidence type="ECO:0000256" key="1">
    <source>
        <dbReference type="SAM" id="MobiDB-lite"/>
    </source>
</evidence>
<dbReference type="RefSeq" id="XP_073560496.1">
    <property type="nucleotide sequence ID" value="XM_073700973.1"/>
</dbReference>
<evidence type="ECO:0000313" key="2">
    <source>
        <dbReference type="EMBL" id="TFB04295.1"/>
    </source>
</evidence>
<dbReference type="Proteomes" id="UP001642720">
    <property type="component" value="Unassembled WGS sequence"/>
</dbReference>
<feature type="region of interest" description="Disordered" evidence="1">
    <location>
        <begin position="83"/>
        <end position="105"/>
    </location>
</feature>
<name>A0ABY2H7L4_9HYPO</name>
<gene>
    <name evidence="2" type="ORF">CCMA1212_003633</name>
</gene>
<reference evidence="2 3" key="1">
    <citation type="submission" date="2018-01" db="EMBL/GenBank/DDBJ databases">
        <title>Genome characterization of the sugarcane-associated fungus Trichoderma ghanense CCMA-1212 and their application in lignocelulose bioconversion.</title>
        <authorList>
            <person name="Steindorff A.S."/>
            <person name="Mendes T.D."/>
            <person name="Vilela E.S.D."/>
            <person name="Rodrigues D.S."/>
            <person name="Formighieri E.F."/>
            <person name="Melo I.S."/>
            <person name="Favaro L.C.L."/>
        </authorList>
    </citation>
    <scope>NUCLEOTIDE SEQUENCE [LARGE SCALE GENOMIC DNA]</scope>
    <source>
        <strain evidence="2 3">CCMA-1212</strain>
    </source>
</reference>
<comment type="caution">
    <text evidence="2">The sequence shown here is derived from an EMBL/GenBank/DDBJ whole genome shotgun (WGS) entry which is preliminary data.</text>
</comment>
<accession>A0ABY2H7L4</accession>
<keyword evidence="3" id="KW-1185">Reference proteome</keyword>
<sequence length="105" mass="12667">MLVPELIDNRFRVLLFQDEGADSPEVFLADALPTEERETFEEIDRWRRRQLKHTLQGRWKSYIGQFGEQLDFIKVGEKSRKERVDDMGWHPPDSRYSMERERIRG</sequence>
<dbReference type="EMBL" id="PPTA01000004">
    <property type="protein sequence ID" value="TFB04295.1"/>
    <property type="molecule type" value="Genomic_DNA"/>
</dbReference>
<protein>
    <submittedName>
        <fullName evidence="2">Uncharacterized protein</fullName>
    </submittedName>
</protein>
<proteinExistence type="predicted"/>
<organism evidence="2 3">
    <name type="scientific">Trichoderma ghanense</name>
    <dbReference type="NCBI Taxonomy" id="65468"/>
    <lineage>
        <taxon>Eukaryota</taxon>
        <taxon>Fungi</taxon>
        <taxon>Dikarya</taxon>
        <taxon>Ascomycota</taxon>
        <taxon>Pezizomycotina</taxon>
        <taxon>Sordariomycetes</taxon>
        <taxon>Hypocreomycetidae</taxon>
        <taxon>Hypocreales</taxon>
        <taxon>Hypocreaceae</taxon>
        <taxon>Trichoderma</taxon>
    </lineage>
</organism>